<dbReference type="InterPro" id="IPR002881">
    <property type="entry name" value="DUF58"/>
</dbReference>
<feature type="transmembrane region" description="Helical" evidence="1">
    <location>
        <begin position="21"/>
        <end position="41"/>
    </location>
</feature>
<sequence length="481" mass="55335">MECMNDSVQNLAENQFELITLLPWLLLGLFFLPLIVAARFFRTFPSVFWVISFGVALVLSVMAILLAPAWAGAVLVLDWLFLIFANLDFLAVYLSTNRGIEVHREISKTSSQGVPMDSTLMVENRSSIRLVGEVRDDVPESFESQPNEHRMDLPVGARATYQRRLKPTQRGAFQLETVSMRFASPLRMWVRFRDFPQPAPINVYPNMKQLSDYALLARTNRLSLIGVRRTRRIGQDSDFERLRDYSRDDQFKHIDWRSTARRNKLTVRQFQSDQSQRVIFMLDCGRMMTNKRDGYTLLDHALNSALMMAYVALHQGDSVGMVCFSDRVHAFIPPRGGRSQMNRLIHASFDQFPRMVESRYDQAFLHLRNRCKRRSLVVLATNVIDEVNALAVSDYLRNINGQHLPMGVLMRDRSIFEAADNPQGDPMNMYRAAVASDILLWRNQLLNDLHHNGVLLVDTFPDELTAPLVNQYLQVKAKHLL</sequence>
<keyword evidence="1" id="KW-1133">Transmembrane helix</keyword>
<dbReference type="SUPFAM" id="SSF53300">
    <property type="entry name" value="vWA-like"/>
    <property type="match status" value="1"/>
</dbReference>
<keyword evidence="1" id="KW-0472">Membrane</keyword>
<dbReference type="Pfam" id="PF01882">
    <property type="entry name" value="DUF58"/>
    <property type="match status" value="1"/>
</dbReference>
<proteinExistence type="predicted"/>
<feature type="transmembrane region" description="Helical" evidence="1">
    <location>
        <begin position="48"/>
        <end position="70"/>
    </location>
</feature>
<dbReference type="EMBL" id="CP036272">
    <property type="protein sequence ID" value="QDT59089.1"/>
    <property type="molecule type" value="Genomic_DNA"/>
</dbReference>
<dbReference type="PANTHER" id="PTHR33608">
    <property type="entry name" value="BLL2464 PROTEIN"/>
    <property type="match status" value="1"/>
</dbReference>
<gene>
    <name evidence="3" type="ORF">SV7mr_15950</name>
</gene>
<keyword evidence="4" id="KW-1185">Reference proteome</keyword>
<dbReference type="AlphaFoldDB" id="A0A517SSJ8"/>
<evidence type="ECO:0000313" key="3">
    <source>
        <dbReference type="EMBL" id="QDT59089.1"/>
    </source>
</evidence>
<protein>
    <recommendedName>
        <fullName evidence="2">DUF58 domain-containing protein</fullName>
    </recommendedName>
</protein>
<organism evidence="3 4">
    <name type="scientific">Stieleria bergensis</name>
    <dbReference type="NCBI Taxonomy" id="2528025"/>
    <lineage>
        <taxon>Bacteria</taxon>
        <taxon>Pseudomonadati</taxon>
        <taxon>Planctomycetota</taxon>
        <taxon>Planctomycetia</taxon>
        <taxon>Pirellulales</taxon>
        <taxon>Pirellulaceae</taxon>
        <taxon>Stieleria</taxon>
    </lineage>
</organism>
<dbReference type="InterPro" id="IPR036465">
    <property type="entry name" value="vWFA_dom_sf"/>
</dbReference>
<feature type="domain" description="DUF58" evidence="2">
    <location>
        <begin position="242"/>
        <end position="413"/>
    </location>
</feature>
<keyword evidence="1" id="KW-0812">Transmembrane</keyword>
<dbReference type="PANTHER" id="PTHR33608:SF3">
    <property type="entry name" value="SLR2013 PROTEIN"/>
    <property type="match status" value="1"/>
</dbReference>
<evidence type="ECO:0000313" key="4">
    <source>
        <dbReference type="Proteomes" id="UP000315003"/>
    </source>
</evidence>
<reference evidence="3 4" key="1">
    <citation type="submission" date="2019-02" db="EMBL/GenBank/DDBJ databases">
        <title>Deep-cultivation of Planctomycetes and their phenomic and genomic characterization uncovers novel biology.</title>
        <authorList>
            <person name="Wiegand S."/>
            <person name="Jogler M."/>
            <person name="Boedeker C."/>
            <person name="Pinto D."/>
            <person name="Vollmers J."/>
            <person name="Rivas-Marin E."/>
            <person name="Kohn T."/>
            <person name="Peeters S.H."/>
            <person name="Heuer A."/>
            <person name="Rast P."/>
            <person name="Oberbeckmann S."/>
            <person name="Bunk B."/>
            <person name="Jeske O."/>
            <person name="Meyerdierks A."/>
            <person name="Storesund J.E."/>
            <person name="Kallscheuer N."/>
            <person name="Luecker S."/>
            <person name="Lage O.M."/>
            <person name="Pohl T."/>
            <person name="Merkel B.J."/>
            <person name="Hornburger P."/>
            <person name="Mueller R.-W."/>
            <person name="Bruemmer F."/>
            <person name="Labrenz M."/>
            <person name="Spormann A.M."/>
            <person name="Op den Camp H."/>
            <person name="Overmann J."/>
            <person name="Amann R."/>
            <person name="Jetten M.S.M."/>
            <person name="Mascher T."/>
            <person name="Medema M.H."/>
            <person name="Devos D.P."/>
            <person name="Kaster A.-K."/>
            <person name="Ovreas L."/>
            <person name="Rohde M."/>
            <person name="Galperin M.Y."/>
            <person name="Jogler C."/>
        </authorList>
    </citation>
    <scope>NUCLEOTIDE SEQUENCE [LARGE SCALE GENOMIC DNA]</scope>
    <source>
        <strain evidence="3 4">SV_7m_r</strain>
    </source>
</reference>
<accession>A0A517SSJ8</accession>
<dbReference type="Proteomes" id="UP000315003">
    <property type="component" value="Chromosome"/>
</dbReference>
<name>A0A517SSJ8_9BACT</name>
<evidence type="ECO:0000256" key="1">
    <source>
        <dbReference type="SAM" id="Phobius"/>
    </source>
</evidence>
<evidence type="ECO:0000259" key="2">
    <source>
        <dbReference type="Pfam" id="PF01882"/>
    </source>
</evidence>